<evidence type="ECO:0000256" key="11">
    <source>
        <dbReference type="SAM" id="Phobius"/>
    </source>
</evidence>
<dbReference type="InterPro" id="IPR004299">
    <property type="entry name" value="MBOAT_fam"/>
</dbReference>
<keyword evidence="8 10" id="KW-0472">Membrane</keyword>
<dbReference type="InParanoid" id="A0A6P8PAT7"/>
<feature type="transmembrane region" description="Helical" evidence="11">
    <location>
        <begin position="264"/>
        <end position="286"/>
    </location>
</feature>
<evidence type="ECO:0000256" key="6">
    <source>
        <dbReference type="ARBA" id="ARBA00022824"/>
    </source>
</evidence>
<gene>
    <name evidence="13" type="primary">LOC117350610</name>
</gene>
<evidence type="ECO:0000256" key="1">
    <source>
        <dbReference type="ARBA" id="ARBA00004477"/>
    </source>
</evidence>
<feature type="transmembrane region" description="Helical" evidence="11">
    <location>
        <begin position="63"/>
        <end position="84"/>
    </location>
</feature>
<reference evidence="13" key="1">
    <citation type="submission" date="2025-08" db="UniProtKB">
        <authorList>
            <consortium name="RefSeq"/>
        </authorList>
    </citation>
    <scope>IDENTIFICATION</scope>
</reference>
<proteinExistence type="inferred from homology"/>
<evidence type="ECO:0000256" key="2">
    <source>
        <dbReference type="ARBA" id="ARBA00005189"/>
    </source>
</evidence>
<comment type="pathway">
    <text evidence="2">Lipid metabolism.</text>
</comment>
<dbReference type="AlphaFoldDB" id="A0A6P8PAT7"/>
<keyword evidence="6 10" id="KW-0256">Endoplasmic reticulum</keyword>
<organism evidence="12 13">
    <name type="scientific">Geotrypetes seraphini</name>
    <name type="common">Gaboon caecilian</name>
    <name type="synonym">Caecilia seraphini</name>
    <dbReference type="NCBI Taxonomy" id="260995"/>
    <lineage>
        <taxon>Eukaryota</taxon>
        <taxon>Metazoa</taxon>
        <taxon>Chordata</taxon>
        <taxon>Craniata</taxon>
        <taxon>Vertebrata</taxon>
        <taxon>Euteleostomi</taxon>
        <taxon>Amphibia</taxon>
        <taxon>Gymnophiona</taxon>
        <taxon>Geotrypetes</taxon>
    </lineage>
</organism>
<feature type="transmembrane region" description="Helical" evidence="11">
    <location>
        <begin position="167"/>
        <end position="187"/>
    </location>
</feature>
<dbReference type="OrthoDB" id="10039049at2759"/>
<comment type="similarity">
    <text evidence="3 10">Belongs to the membrane-bound acyltransferase family. Sterol o-acyltransferase subfamily.</text>
</comment>
<dbReference type="GO" id="GO:0019432">
    <property type="term" value="P:triglyceride biosynthetic process"/>
    <property type="evidence" value="ECO:0007669"/>
    <property type="project" value="TreeGrafter"/>
</dbReference>
<dbReference type="PANTHER" id="PTHR10408:SF7">
    <property type="entry name" value="DIACYLGLYCEROL O-ACYLTRANSFERASE 1"/>
    <property type="match status" value="1"/>
</dbReference>
<keyword evidence="5 11" id="KW-0812">Transmembrane</keyword>
<dbReference type="InterPro" id="IPR014371">
    <property type="entry name" value="Oat_ACAT_DAG_ARE"/>
</dbReference>
<comment type="subcellular location">
    <subcellularLocation>
        <location evidence="1 10">Endoplasmic reticulum membrane</location>
        <topology evidence="1 10">Multi-pass membrane protein</topology>
    </subcellularLocation>
</comment>
<keyword evidence="12" id="KW-1185">Reference proteome</keyword>
<keyword evidence="9 10" id="KW-0012">Acyltransferase</keyword>
<accession>A0A6P8PAT7</accession>
<evidence type="ECO:0000256" key="8">
    <source>
        <dbReference type="ARBA" id="ARBA00023136"/>
    </source>
</evidence>
<name>A0A6P8PAT7_GEOSA</name>
<feature type="transmembrane region" description="Helical" evidence="11">
    <location>
        <begin position="437"/>
        <end position="459"/>
    </location>
</feature>
<dbReference type="PIRSF" id="PIRSF000439">
    <property type="entry name" value="Oat_ACAT_DAG_ARE"/>
    <property type="match status" value="1"/>
</dbReference>
<evidence type="ECO:0000313" key="13">
    <source>
        <dbReference type="RefSeq" id="XP_033780894.1"/>
    </source>
</evidence>
<evidence type="ECO:0000256" key="4">
    <source>
        <dbReference type="ARBA" id="ARBA00022679"/>
    </source>
</evidence>
<dbReference type="RefSeq" id="XP_033780894.1">
    <property type="nucleotide sequence ID" value="XM_033925003.1"/>
</dbReference>
<keyword evidence="4 10" id="KW-0808">Transferase</keyword>
<evidence type="ECO:0000256" key="9">
    <source>
        <dbReference type="ARBA" id="ARBA00023315"/>
    </source>
</evidence>
<dbReference type="GO" id="GO:0004144">
    <property type="term" value="F:diacylglycerol O-acyltransferase activity"/>
    <property type="evidence" value="ECO:0007669"/>
    <property type="project" value="TreeGrafter"/>
</dbReference>
<dbReference type="PANTHER" id="PTHR10408">
    <property type="entry name" value="STEROL O-ACYLTRANSFERASE"/>
    <property type="match status" value="1"/>
</dbReference>
<sequence>MELRGRQDMSPIRRRRKAVYSMELERAMAEQEMTTDDFDILSCHAPSESLLTSGSGFCNYQGIFNLSIVLLVLIHIQMCLENFSKYGLLVDPHQIVSNLLQDRYNFPALYLIIGLNLLVFPALYVENFKAKSYSAETLGSVLQYIHLALLIAVPGCTIYYVKSISPVGSLLTLLLSIVFFLKLYSYYEVNHWYRSKHPRTSRGAMKKLGIDLPSKLSKKSERGQKQVMYPFNLTVPDFCYFIVAPTLCYQLNFPRSKWIRKHFIFWRLFEMVFLAQLLLGLIQQWIVPIVQKSMKPINEVEHPLLMEYILKLAVPNHFIWLILFYSFFHCYLNLIAELLCFGDREFYLDWWNTNNLMDFWSSWNRPLHKWLIRHVYKPLMLHGYEKLQAQTVVVLVSAIIYEYLISVPLRMFQFWIFITVLVQVPLFWLVEKICGGNYVNCILWANGVLGTPLVVFLYFHDYYIEQTQSGPCWRLFF</sequence>
<dbReference type="KEGG" id="gsh:117350610"/>
<evidence type="ECO:0000256" key="7">
    <source>
        <dbReference type="ARBA" id="ARBA00022989"/>
    </source>
</evidence>
<feature type="transmembrane region" description="Helical" evidence="11">
    <location>
        <begin position="318"/>
        <end position="341"/>
    </location>
</feature>
<evidence type="ECO:0000256" key="10">
    <source>
        <dbReference type="PIRNR" id="PIRNR000439"/>
    </source>
</evidence>
<feature type="transmembrane region" description="Helical" evidence="11">
    <location>
        <begin position="387"/>
        <end position="406"/>
    </location>
</feature>
<evidence type="ECO:0000256" key="5">
    <source>
        <dbReference type="ARBA" id="ARBA00022692"/>
    </source>
</evidence>
<feature type="transmembrane region" description="Helical" evidence="11">
    <location>
        <begin position="104"/>
        <end position="125"/>
    </location>
</feature>
<protein>
    <recommendedName>
        <fullName evidence="10">O-acyltransferase</fullName>
    </recommendedName>
</protein>
<feature type="transmembrane region" description="Helical" evidence="11">
    <location>
        <begin position="412"/>
        <end position="430"/>
    </location>
</feature>
<evidence type="ECO:0000256" key="3">
    <source>
        <dbReference type="ARBA" id="ARBA00009010"/>
    </source>
</evidence>
<dbReference type="Proteomes" id="UP000515159">
    <property type="component" value="Chromosome 16"/>
</dbReference>
<evidence type="ECO:0000313" key="12">
    <source>
        <dbReference type="Proteomes" id="UP000515159"/>
    </source>
</evidence>
<dbReference type="GeneID" id="117350610"/>
<keyword evidence="7 11" id="KW-1133">Transmembrane helix</keyword>
<feature type="transmembrane region" description="Helical" evidence="11">
    <location>
        <begin position="137"/>
        <end position="161"/>
    </location>
</feature>
<dbReference type="GO" id="GO:0005789">
    <property type="term" value="C:endoplasmic reticulum membrane"/>
    <property type="evidence" value="ECO:0007669"/>
    <property type="project" value="UniProtKB-SubCell"/>
</dbReference>
<dbReference type="Pfam" id="PF03062">
    <property type="entry name" value="MBOAT"/>
    <property type="match status" value="1"/>
</dbReference>